<organism evidence="1 2">
    <name type="scientific">Nocardioides aromaticivorans</name>
    <dbReference type="NCBI Taxonomy" id="200618"/>
    <lineage>
        <taxon>Bacteria</taxon>
        <taxon>Bacillati</taxon>
        <taxon>Actinomycetota</taxon>
        <taxon>Actinomycetes</taxon>
        <taxon>Propionibacteriales</taxon>
        <taxon>Nocardioidaceae</taxon>
        <taxon>Nocardioides</taxon>
    </lineage>
</organism>
<accession>A0A7Y9ZHM5</accession>
<protein>
    <submittedName>
        <fullName evidence="1">Uncharacterized protein</fullName>
    </submittedName>
</protein>
<gene>
    <name evidence="1" type="ORF">BJ993_001518</name>
</gene>
<dbReference type="EMBL" id="JACBZM010000001">
    <property type="protein sequence ID" value="NYI44438.1"/>
    <property type="molecule type" value="Genomic_DNA"/>
</dbReference>
<name>A0A7Y9ZHM5_9ACTN</name>
<comment type="caution">
    <text evidence="1">The sequence shown here is derived from an EMBL/GenBank/DDBJ whole genome shotgun (WGS) entry which is preliminary data.</text>
</comment>
<evidence type="ECO:0000313" key="1">
    <source>
        <dbReference type="EMBL" id="NYI44438.1"/>
    </source>
</evidence>
<dbReference type="Proteomes" id="UP000562045">
    <property type="component" value="Unassembled WGS sequence"/>
</dbReference>
<reference evidence="1 2" key="1">
    <citation type="submission" date="2020-07" db="EMBL/GenBank/DDBJ databases">
        <title>Sequencing the genomes of 1000 actinobacteria strains.</title>
        <authorList>
            <person name="Klenk H.-P."/>
        </authorList>
    </citation>
    <scope>NUCLEOTIDE SEQUENCE [LARGE SCALE GENOMIC DNA]</scope>
    <source>
        <strain evidence="1 2">DSM 15131</strain>
    </source>
</reference>
<dbReference type="AlphaFoldDB" id="A0A7Y9ZHM5"/>
<dbReference type="RefSeq" id="WP_179648291.1">
    <property type="nucleotide sequence ID" value="NZ_JACBZM010000001.1"/>
</dbReference>
<evidence type="ECO:0000313" key="2">
    <source>
        <dbReference type="Proteomes" id="UP000562045"/>
    </source>
</evidence>
<sequence>MAATTTITAPPTRPGVVRVVSEDDATPLARLVGRTLQQALHSGHAQEVLETTVGTVVVRSHDTPQVATIAFSGGTIDVASGAQPEPGATVVVDLNARFALTQEPEGDGVLAAAALQALTPPVPHWREAARRFWAATREIPGIPDVLVVEAVGPDGSEHDRFGEGTTTYGIAGPADLLAGIFSGADDLLVSLAAGVRIQGTLSQLSVMTAASWKVRFDV</sequence>
<proteinExistence type="predicted"/>